<keyword evidence="3" id="KW-1185">Reference proteome</keyword>
<evidence type="ECO:0000313" key="3">
    <source>
        <dbReference type="Proteomes" id="UP001474120"/>
    </source>
</evidence>
<gene>
    <name evidence="2" type="ORF">AABB81_10040</name>
</gene>
<evidence type="ECO:0000313" key="2">
    <source>
        <dbReference type="EMBL" id="MEL4456236.1"/>
    </source>
</evidence>
<dbReference type="Proteomes" id="UP001474120">
    <property type="component" value="Unassembled WGS sequence"/>
</dbReference>
<comment type="caution">
    <text evidence="2">The sequence shown here is derived from an EMBL/GenBank/DDBJ whole genome shotgun (WGS) entry which is preliminary data.</text>
</comment>
<feature type="signal peptide" evidence="1">
    <location>
        <begin position="1"/>
        <end position="23"/>
    </location>
</feature>
<sequence length="124" mass="14087">MKRRKFVLLSSAIGTAIVLKAFASCENALNPEFISGANSLHLIWNHDTIKDIGAKYRALFPMENIGENLKKSLKVDVLNEYSIRLELEKRITKDFETDQIVILDGWLISLTEARQCALYSTLMI</sequence>
<protein>
    <submittedName>
        <fullName evidence="2">Uncharacterized protein</fullName>
    </submittedName>
</protein>
<dbReference type="EMBL" id="JBCDNA010000002">
    <property type="protein sequence ID" value="MEL4456236.1"/>
    <property type="molecule type" value="Genomic_DNA"/>
</dbReference>
<proteinExistence type="predicted"/>
<reference evidence="2 3" key="1">
    <citation type="submission" date="2024-04" db="EMBL/GenBank/DDBJ databases">
        <title>whole genome sequencing of Lutimonas vermicola strain IMCC1616.</title>
        <authorList>
            <person name="Bae S.S."/>
        </authorList>
    </citation>
    <scope>NUCLEOTIDE SEQUENCE [LARGE SCALE GENOMIC DNA]</scope>
    <source>
        <strain evidence="2 3">IMCC1616</strain>
    </source>
</reference>
<name>A0ABU9L4C1_9FLAO</name>
<keyword evidence="1" id="KW-0732">Signal</keyword>
<accession>A0ABU9L4C1</accession>
<dbReference type="RefSeq" id="WP_342160313.1">
    <property type="nucleotide sequence ID" value="NZ_JBCDNA010000002.1"/>
</dbReference>
<evidence type="ECO:0000256" key="1">
    <source>
        <dbReference type="SAM" id="SignalP"/>
    </source>
</evidence>
<feature type="chain" id="PRO_5046276979" evidence="1">
    <location>
        <begin position="24"/>
        <end position="124"/>
    </location>
</feature>
<organism evidence="2 3">
    <name type="scientific">Lutimonas vermicola</name>
    <dbReference type="NCBI Taxonomy" id="414288"/>
    <lineage>
        <taxon>Bacteria</taxon>
        <taxon>Pseudomonadati</taxon>
        <taxon>Bacteroidota</taxon>
        <taxon>Flavobacteriia</taxon>
        <taxon>Flavobacteriales</taxon>
        <taxon>Flavobacteriaceae</taxon>
        <taxon>Lutimonas</taxon>
    </lineage>
</organism>